<feature type="compositionally biased region" description="Basic and acidic residues" evidence="2">
    <location>
        <begin position="436"/>
        <end position="458"/>
    </location>
</feature>
<feature type="region of interest" description="Disordered" evidence="2">
    <location>
        <begin position="1057"/>
        <end position="1078"/>
    </location>
</feature>
<feature type="compositionally biased region" description="Acidic residues" evidence="2">
    <location>
        <begin position="385"/>
        <end position="430"/>
    </location>
</feature>
<organism evidence="3 4">
    <name type="scientific">Frankliniella fusca</name>
    <dbReference type="NCBI Taxonomy" id="407009"/>
    <lineage>
        <taxon>Eukaryota</taxon>
        <taxon>Metazoa</taxon>
        <taxon>Ecdysozoa</taxon>
        <taxon>Arthropoda</taxon>
        <taxon>Hexapoda</taxon>
        <taxon>Insecta</taxon>
        <taxon>Pterygota</taxon>
        <taxon>Neoptera</taxon>
        <taxon>Paraneoptera</taxon>
        <taxon>Thysanoptera</taxon>
        <taxon>Terebrantia</taxon>
        <taxon>Thripoidea</taxon>
        <taxon>Thripidae</taxon>
        <taxon>Frankliniella</taxon>
    </lineage>
</organism>
<feature type="region of interest" description="Disordered" evidence="2">
    <location>
        <begin position="213"/>
        <end position="250"/>
    </location>
</feature>
<accession>A0AAE1HCU3</accession>
<feature type="compositionally biased region" description="Basic and acidic residues" evidence="2">
    <location>
        <begin position="350"/>
        <end position="375"/>
    </location>
</feature>
<reference evidence="3" key="2">
    <citation type="journal article" date="2023" name="BMC Genomics">
        <title>Pest status, molecular evolution, and epigenetic factors derived from the genome assembly of Frankliniella fusca, a thysanopteran phytovirus vector.</title>
        <authorList>
            <person name="Catto M.A."/>
            <person name="Labadie P.E."/>
            <person name="Jacobson A.L."/>
            <person name="Kennedy G.G."/>
            <person name="Srinivasan R."/>
            <person name="Hunt B.G."/>
        </authorList>
    </citation>
    <scope>NUCLEOTIDE SEQUENCE</scope>
    <source>
        <strain evidence="3">PL_HMW_Pooled</strain>
    </source>
</reference>
<gene>
    <name evidence="3" type="ORF">KUF71_008228</name>
</gene>
<dbReference type="EMBL" id="JAHWGI010000970">
    <property type="protein sequence ID" value="KAK3919079.1"/>
    <property type="molecule type" value="Genomic_DNA"/>
</dbReference>
<evidence type="ECO:0000313" key="4">
    <source>
        <dbReference type="Proteomes" id="UP001219518"/>
    </source>
</evidence>
<protein>
    <submittedName>
        <fullName evidence="3">Halomucin</fullName>
    </submittedName>
</protein>
<evidence type="ECO:0000313" key="3">
    <source>
        <dbReference type="EMBL" id="KAK3919079.1"/>
    </source>
</evidence>
<dbReference type="PANTHER" id="PTHR10773:SF19">
    <property type="match status" value="1"/>
</dbReference>
<feature type="region of interest" description="Disordered" evidence="2">
    <location>
        <begin position="88"/>
        <end position="128"/>
    </location>
</feature>
<proteinExistence type="predicted"/>
<sequence>MSKRSKDMLKLSYDKLNLKLPDLPKVNPAPSPSKQKIRERLLDEARSDGTNLSVFSPSEIDLLSDGLSPTKKCQVWSQQVNKHYGVFGGMYSPSSCDQQEVDSPEKKAPPSTPGTPKVNTPQTTPAKMPVVRRLVAYSPSAGSTSTHQSGSTRTNSPLKCSTVLELVASRRAAAKRQLAADSTVKDSVPCFAKDINENIQKPLTLLQVDSTCGRTSEGKEKGSSYQRSGSVITDSPLKQLVPKDSNKENESLKKPITSCQVVNCLVLTPSLTVDDSSCLDSTDSTSLQNPSTNLEKTSKPVEGFRNLSAYQKLRLKNIAENEKCIREVIQNNPQYKAPEVLSPRCPLNDKTPRRPGNRDKRQNYSDEDVAFDKTLRSRKKSQNYSEEDEQSTISDSDEDDQSEYEPDDDDQSEYQPDDDDQSEYQPDDDGQSAIHSDVDEQEKDKVPSANGEQDKDDNYIQQDPENPLLQITIQEPETQPRRGTVKERSERKMMWNSGKSFVRPNGEVVSAREWKPPHVCKISRKCHEHINEENGRRIFSEYWSLGDHNKRVAYVAARIEWSGIDRKRLRIEDSNREKEQNFKYFLEVNKKRIQVCRSTFLNTLSETDRFVRNVTANKAKSVSGITSDDARGRHKPTHSLQRETLEAVQKHIRAFPAYESHYCRAQTQQLYLPSHLTVSAMHSMYKEEGNPPVSYSTYLKEFNKSGRKFKPPKSDGCDKCDKLKATLASCSDEAEKKQLETSKELHLRKAEKAYALKKEAKKEASKEPEKKRTLVFDLQQCLPTPHLKCKRIYYSRQLYVFNFTIFDNVTGLTYCYMWDQVEGKRGSNEIGSCLLQHILEEIPTGVEELYLFSDCCSGQNRNHVISMMNFVALQEHPTLKKIVHYYLVPGHTFMPEVDSKHSVIENYKKKRLEKVSVPSEWYDAVSNAGKTAACPEGKFKVIHKTEFFELSALAKNELVKRTYCIDKEPFNYLSTHIFSYEKKSIGIVNVKSSFNEDSPYRELSFLRRGVRSDRLPRLKPSLKVLPGNVPISKEKKKDLISLLDYLEVKHHDFYHALPTTDDTADTHPDLTQDEDDIE</sequence>
<feature type="compositionally biased region" description="Polar residues" evidence="2">
    <location>
        <begin position="459"/>
        <end position="477"/>
    </location>
</feature>
<name>A0AAE1HCU3_9NEOP</name>
<keyword evidence="1" id="KW-0175">Coiled coil</keyword>
<evidence type="ECO:0000256" key="1">
    <source>
        <dbReference type="SAM" id="Coils"/>
    </source>
</evidence>
<comment type="caution">
    <text evidence="3">The sequence shown here is derived from an EMBL/GenBank/DDBJ whole genome shotgun (WGS) entry which is preliminary data.</text>
</comment>
<feature type="coiled-coil region" evidence="1">
    <location>
        <begin position="720"/>
        <end position="767"/>
    </location>
</feature>
<feature type="compositionally biased region" description="Low complexity" evidence="2">
    <location>
        <begin position="276"/>
        <end position="287"/>
    </location>
</feature>
<evidence type="ECO:0000256" key="2">
    <source>
        <dbReference type="SAM" id="MobiDB-lite"/>
    </source>
</evidence>
<keyword evidence="4" id="KW-1185">Reference proteome</keyword>
<dbReference type="Proteomes" id="UP001219518">
    <property type="component" value="Unassembled WGS sequence"/>
</dbReference>
<feature type="compositionally biased region" description="Basic and acidic residues" evidence="2">
    <location>
        <begin position="36"/>
        <end position="47"/>
    </location>
</feature>
<reference evidence="3" key="1">
    <citation type="submission" date="2021-07" db="EMBL/GenBank/DDBJ databases">
        <authorList>
            <person name="Catto M.A."/>
            <person name="Jacobson A."/>
            <person name="Kennedy G."/>
            <person name="Labadie P."/>
            <person name="Hunt B.G."/>
            <person name="Srinivasan R."/>
        </authorList>
    </citation>
    <scope>NUCLEOTIDE SEQUENCE</scope>
    <source>
        <strain evidence="3">PL_HMW_Pooled</strain>
        <tissue evidence="3">Head</tissue>
    </source>
</reference>
<dbReference type="PANTHER" id="PTHR10773">
    <property type="entry name" value="DNA-DIRECTED RNA POLYMERASES I, II, AND III SUBUNIT RPABC2"/>
    <property type="match status" value="1"/>
</dbReference>
<feature type="compositionally biased region" description="Polar residues" evidence="2">
    <location>
        <begin position="223"/>
        <end position="233"/>
    </location>
</feature>
<dbReference type="AlphaFoldDB" id="A0AAE1HCU3"/>
<feature type="region of interest" description="Disordered" evidence="2">
    <location>
        <begin position="276"/>
        <end position="298"/>
    </location>
</feature>
<feature type="region of interest" description="Disordered" evidence="2">
    <location>
        <begin position="338"/>
        <end position="490"/>
    </location>
</feature>
<feature type="compositionally biased region" description="Basic and acidic residues" evidence="2">
    <location>
        <begin position="478"/>
        <end position="490"/>
    </location>
</feature>
<feature type="region of interest" description="Disordered" evidence="2">
    <location>
        <begin position="20"/>
        <end position="52"/>
    </location>
</feature>